<dbReference type="Gene3D" id="3.30.420.10">
    <property type="entry name" value="Ribonuclease H-like superfamily/Ribonuclease H"/>
    <property type="match status" value="1"/>
</dbReference>
<dbReference type="EMBL" id="CBTN010000207">
    <property type="protein sequence ID" value="CDH61596.1"/>
    <property type="molecule type" value="Genomic_DNA"/>
</dbReference>
<organism evidence="1 2">
    <name type="scientific">Lichtheimia corymbifera JMRC:FSU:9682</name>
    <dbReference type="NCBI Taxonomy" id="1263082"/>
    <lineage>
        <taxon>Eukaryota</taxon>
        <taxon>Fungi</taxon>
        <taxon>Fungi incertae sedis</taxon>
        <taxon>Mucoromycota</taxon>
        <taxon>Mucoromycotina</taxon>
        <taxon>Mucoromycetes</taxon>
        <taxon>Mucorales</taxon>
        <taxon>Lichtheimiaceae</taxon>
        <taxon>Lichtheimia</taxon>
    </lineage>
</organism>
<evidence type="ECO:0008006" key="3">
    <source>
        <dbReference type="Google" id="ProtNLM"/>
    </source>
</evidence>
<dbReference type="GO" id="GO:0003676">
    <property type="term" value="F:nucleic acid binding"/>
    <property type="evidence" value="ECO:0007669"/>
    <property type="project" value="InterPro"/>
</dbReference>
<comment type="caution">
    <text evidence="1">The sequence shown here is derived from an EMBL/GenBank/DDBJ whole genome shotgun (WGS) entry which is preliminary data.</text>
</comment>
<evidence type="ECO:0000313" key="2">
    <source>
        <dbReference type="Proteomes" id="UP000027586"/>
    </source>
</evidence>
<gene>
    <name evidence="1" type="ORF">LCOR_12371.1</name>
</gene>
<dbReference type="OrthoDB" id="10441184at2759"/>
<protein>
    <recommendedName>
        <fullName evidence="3">Tc1-like transposase DDE domain-containing protein</fullName>
    </recommendedName>
</protein>
<reference evidence="1" key="1">
    <citation type="submission" date="2013-08" db="EMBL/GenBank/DDBJ databases">
        <title>Gene expansion shapes genome architecture in the human pathogen Lichtheimia corymbifera: an evolutionary genomics analysis in the ancient terrestrial Mucorales (Mucoromycotina).</title>
        <authorList>
            <person name="Schwartze V.U."/>
            <person name="Winter S."/>
            <person name="Shelest E."/>
            <person name="Marcet-Houben M."/>
            <person name="Horn F."/>
            <person name="Wehner S."/>
            <person name="Hoffmann K."/>
            <person name="Riege K."/>
            <person name="Sammeth M."/>
            <person name="Nowrousian M."/>
            <person name="Valiante V."/>
            <person name="Linde J."/>
            <person name="Jacobsen I.D."/>
            <person name="Marz M."/>
            <person name="Brakhage A.A."/>
            <person name="Gabaldon T."/>
            <person name="Bocker S."/>
            <person name="Voigt K."/>
        </authorList>
    </citation>
    <scope>NUCLEOTIDE SEQUENCE [LARGE SCALE GENOMIC DNA]</scope>
    <source>
        <strain evidence="1">FSU 9682</strain>
    </source>
</reference>
<evidence type="ECO:0000313" key="1">
    <source>
        <dbReference type="EMBL" id="CDH61596.1"/>
    </source>
</evidence>
<dbReference type="VEuPathDB" id="FungiDB:LCOR_12371.1"/>
<dbReference type="Proteomes" id="UP000027586">
    <property type="component" value="Unassembled WGS sequence"/>
</dbReference>
<proteinExistence type="predicted"/>
<sequence length="185" mass="21047">MISRYESLIRMIYRFVTQANRQYPLKPRPSRKKRILVEEPYPDLCILVAFTGNGLVGHSIRSMQSVTTLKDMLDFVKVILNKHSPEEGQNVFYAFDAAPAEVANAISEAVSSHSDEHKAFFIPMMEPSANPVGDLLFDALHNVDRKLLDSNKNENIDGRIDDVLMKITPEMCRRYIKTAFGVDNE</sequence>
<dbReference type="AlphaFoldDB" id="A0A068SJ81"/>
<name>A0A068SJ81_9FUNG</name>
<keyword evidence="2" id="KW-1185">Reference proteome</keyword>
<dbReference type="InterPro" id="IPR036397">
    <property type="entry name" value="RNaseH_sf"/>
</dbReference>
<accession>A0A068SJ81</accession>